<keyword evidence="15" id="KW-1185">Reference proteome</keyword>
<evidence type="ECO:0000256" key="9">
    <source>
        <dbReference type="ARBA" id="ARBA00023136"/>
    </source>
</evidence>
<dbReference type="PANTHER" id="PTHR43738">
    <property type="entry name" value="ABC TRANSPORTER, MEMBRANE PROTEIN"/>
    <property type="match status" value="1"/>
</dbReference>
<dbReference type="InterPro" id="IPR051125">
    <property type="entry name" value="ABC-4/HrtB_transporter"/>
</dbReference>
<sequence>MYIAFKEMKKHLVRTTMMIILISLTATLVLLLSGLAEGLSKGMNGAVMNLRGNLVITSEEAEDNLSRSVVPEEIADALIAMPGADDAAPVGHRQTVVYKGGEQQNAALFGYEPETMGEPIGLEEGRYLEETDRSQVVVDRTFAELFDSEIGDAITLQDYEESFEIVGITGDNRFSMQPGIFIPLTAWKDEQPDDMDDLTTFISVQGPYELPDESAKDGISMMFDDYEDGGVQVQTREEAAMGIPGVQEMYLVPTLLQVLSYGLTGVIIAVFFYIQLVQKRSQFIVLKALGADHWDLFKIILAQMGMFVFAGMAAGFTLAYVGHLFMPPTLNVRITWEAVIGSASLFIIIAAATLPMFLSYLKRIPEDPDRTL</sequence>
<evidence type="ECO:0000256" key="1">
    <source>
        <dbReference type="ARBA" id="ARBA00004651"/>
    </source>
</evidence>
<evidence type="ECO:0000256" key="4">
    <source>
        <dbReference type="ARBA" id="ARBA00016962"/>
    </source>
</evidence>
<dbReference type="InterPro" id="IPR003838">
    <property type="entry name" value="ABC3_permease_C"/>
</dbReference>
<evidence type="ECO:0000256" key="6">
    <source>
        <dbReference type="ARBA" id="ARBA00022475"/>
    </source>
</evidence>
<dbReference type="OrthoDB" id="384327at2"/>
<organism evidence="14 15">
    <name type="scientific">Salisediminibacterium halotolerans</name>
    <dbReference type="NCBI Taxonomy" id="517425"/>
    <lineage>
        <taxon>Bacteria</taxon>
        <taxon>Bacillati</taxon>
        <taxon>Bacillota</taxon>
        <taxon>Bacilli</taxon>
        <taxon>Bacillales</taxon>
        <taxon>Bacillaceae</taxon>
        <taxon>Salisediminibacterium</taxon>
    </lineage>
</organism>
<comment type="subcellular location">
    <subcellularLocation>
        <location evidence="1">Cell membrane</location>
        <topology evidence="1">Multi-pass membrane protein</topology>
    </subcellularLocation>
</comment>
<evidence type="ECO:0000256" key="2">
    <source>
        <dbReference type="ARBA" id="ARBA00008697"/>
    </source>
</evidence>
<dbReference type="RefSeq" id="WP_093072985.1">
    <property type="nucleotide sequence ID" value="NZ_FOGV01000013.1"/>
</dbReference>
<feature type="domain" description="MacB-like periplasmic core" evidence="13">
    <location>
        <begin position="16"/>
        <end position="195"/>
    </location>
</feature>
<comment type="function">
    <text evidence="10">Part of the ABC transporter complex hrt involved in hemin import. Responsible for the translocation of the substrate across the membrane.</text>
</comment>
<evidence type="ECO:0000256" key="7">
    <source>
        <dbReference type="ARBA" id="ARBA00022692"/>
    </source>
</evidence>
<dbReference type="STRING" id="1464123.SAMN05444126_11324"/>
<dbReference type="InterPro" id="IPR025857">
    <property type="entry name" value="MacB_PCD"/>
</dbReference>
<keyword evidence="8 11" id="KW-1133">Transmembrane helix</keyword>
<dbReference type="AlphaFoldDB" id="A0A1H9U8Q1"/>
<feature type="transmembrane region" description="Helical" evidence="11">
    <location>
        <begin position="296"/>
        <end position="319"/>
    </location>
</feature>
<reference evidence="15" key="1">
    <citation type="submission" date="2016-10" db="EMBL/GenBank/DDBJ databases">
        <authorList>
            <person name="de Groot N.N."/>
        </authorList>
    </citation>
    <scope>NUCLEOTIDE SEQUENCE [LARGE SCALE GENOMIC DNA]</scope>
    <source>
        <strain evidence="15">10nlg</strain>
    </source>
</reference>
<keyword evidence="6" id="KW-1003">Cell membrane</keyword>
<dbReference type="EMBL" id="FOGV01000013">
    <property type="protein sequence ID" value="SES05641.1"/>
    <property type="molecule type" value="Genomic_DNA"/>
</dbReference>
<evidence type="ECO:0000256" key="11">
    <source>
        <dbReference type="SAM" id="Phobius"/>
    </source>
</evidence>
<dbReference type="GO" id="GO:0005886">
    <property type="term" value="C:plasma membrane"/>
    <property type="evidence" value="ECO:0007669"/>
    <property type="project" value="UniProtKB-SubCell"/>
</dbReference>
<feature type="domain" description="ABC3 transporter permease C-terminal" evidence="12">
    <location>
        <begin position="258"/>
        <end position="359"/>
    </location>
</feature>
<feature type="transmembrane region" description="Helical" evidence="11">
    <location>
        <begin position="339"/>
        <end position="361"/>
    </location>
</feature>
<evidence type="ECO:0000259" key="13">
    <source>
        <dbReference type="Pfam" id="PF12704"/>
    </source>
</evidence>
<dbReference type="Pfam" id="PF12704">
    <property type="entry name" value="MacB_PCD"/>
    <property type="match status" value="1"/>
</dbReference>
<keyword evidence="9 11" id="KW-0472">Membrane</keyword>
<dbReference type="PANTHER" id="PTHR43738:SF1">
    <property type="entry name" value="HEMIN TRANSPORT SYSTEM PERMEASE PROTEIN HRTB-RELATED"/>
    <property type="match status" value="1"/>
</dbReference>
<comment type="caution">
    <text evidence="14">The sequence shown here is derived from an EMBL/GenBank/DDBJ whole genome shotgun (WGS) entry which is preliminary data.</text>
</comment>
<comment type="similarity">
    <text evidence="2">Belongs to the ABC-4 integral membrane protein family. HrtB subfamily.</text>
</comment>
<gene>
    <name evidence="14" type="ORF">SAMN05444126_11324</name>
</gene>
<evidence type="ECO:0000313" key="15">
    <source>
        <dbReference type="Proteomes" id="UP000199318"/>
    </source>
</evidence>
<evidence type="ECO:0000256" key="10">
    <source>
        <dbReference type="ARBA" id="ARBA00024973"/>
    </source>
</evidence>
<feature type="transmembrane region" description="Helical" evidence="11">
    <location>
        <begin position="258"/>
        <end position="276"/>
    </location>
</feature>
<evidence type="ECO:0000256" key="3">
    <source>
        <dbReference type="ARBA" id="ARBA00011131"/>
    </source>
</evidence>
<evidence type="ECO:0000313" key="14">
    <source>
        <dbReference type="EMBL" id="SES05641.1"/>
    </source>
</evidence>
<dbReference type="Proteomes" id="UP000199318">
    <property type="component" value="Unassembled WGS sequence"/>
</dbReference>
<evidence type="ECO:0000259" key="12">
    <source>
        <dbReference type="Pfam" id="PF02687"/>
    </source>
</evidence>
<keyword evidence="5" id="KW-0813">Transport</keyword>
<comment type="subunit">
    <text evidence="3">The complex is composed of two ATP-binding proteins (HrtA), two transmembrane proteins (HrtB) and a solute-binding protein.</text>
</comment>
<dbReference type="Pfam" id="PF02687">
    <property type="entry name" value="FtsX"/>
    <property type="match status" value="1"/>
</dbReference>
<name>A0A1H9U8Q1_9BACI</name>
<proteinExistence type="inferred from homology"/>
<keyword evidence="7 11" id="KW-0812">Transmembrane</keyword>
<evidence type="ECO:0000256" key="5">
    <source>
        <dbReference type="ARBA" id="ARBA00022448"/>
    </source>
</evidence>
<protein>
    <recommendedName>
        <fullName evidence="4">Putative hemin transport system permease protein HrtB</fullName>
    </recommendedName>
</protein>
<evidence type="ECO:0000256" key="8">
    <source>
        <dbReference type="ARBA" id="ARBA00022989"/>
    </source>
</evidence>
<accession>A0A1H9U8Q1</accession>